<feature type="region of interest" description="Disordered" evidence="1">
    <location>
        <begin position="38"/>
        <end position="65"/>
    </location>
</feature>
<dbReference type="AlphaFoldDB" id="A0A2L0UAX1"/>
<dbReference type="Proteomes" id="UP000239187">
    <property type="component" value="Chromosome"/>
</dbReference>
<accession>A0A2L0UAX1</accession>
<evidence type="ECO:0000313" key="3">
    <source>
        <dbReference type="EMBL" id="AUZ86357.1"/>
    </source>
</evidence>
<name>A0A2L0UAX1_9MICC</name>
<evidence type="ECO:0000256" key="2">
    <source>
        <dbReference type="SAM" id="Phobius"/>
    </source>
</evidence>
<sequence>MEYVAVLLPSACLAVLFYFVIKAIFNADRAEREALARAEEMQDAEDARNREAAREKNDGQEIDPS</sequence>
<proteinExistence type="predicted"/>
<evidence type="ECO:0000256" key="1">
    <source>
        <dbReference type="SAM" id="MobiDB-lite"/>
    </source>
</evidence>
<organism evidence="3 4">
    <name type="scientific">Arthrobacter agilis</name>
    <dbReference type="NCBI Taxonomy" id="37921"/>
    <lineage>
        <taxon>Bacteria</taxon>
        <taxon>Bacillati</taxon>
        <taxon>Actinomycetota</taxon>
        <taxon>Actinomycetes</taxon>
        <taxon>Micrococcales</taxon>
        <taxon>Micrococcaceae</taxon>
        <taxon>Arthrobacter</taxon>
    </lineage>
</organism>
<keyword evidence="2" id="KW-1133">Transmembrane helix</keyword>
<dbReference type="EMBL" id="CP024915">
    <property type="protein sequence ID" value="AUZ86357.1"/>
    <property type="molecule type" value="Genomic_DNA"/>
</dbReference>
<protein>
    <submittedName>
        <fullName evidence="3">Uncharacterized protein</fullName>
    </submittedName>
</protein>
<feature type="transmembrane region" description="Helical" evidence="2">
    <location>
        <begin position="6"/>
        <end position="25"/>
    </location>
</feature>
<feature type="compositionally biased region" description="Basic and acidic residues" evidence="1">
    <location>
        <begin position="38"/>
        <end position="59"/>
    </location>
</feature>
<keyword evidence="2" id="KW-0812">Transmembrane</keyword>
<evidence type="ECO:0000313" key="4">
    <source>
        <dbReference type="Proteomes" id="UP000239187"/>
    </source>
</evidence>
<keyword evidence="2" id="KW-0472">Membrane</keyword>
<reference evidence="3 4" key="1">
    <citation type="submission" date="2017-11" db="EMBL/GenBank/DDBJ databases">
        <title>Draft genome of Arthrobacter agilis strain UMCV2, a plant growth-promoting rhizobacterium and biocontrol capacity of phytopathogenic fungi.</title>
        <authorList>
            <person name="Martinez-Camara R."/>
            <person name="Santoyo G."/>
            <person name="Moreno-Hagelsieb G."/>
            <person name="Valencia-Cantero E."/>
        </authorList>
    </citation>
    <scope>NUCLEOTIDE SEQUENCE [LARGE SCALE GENOMIC DNA]</scope>
    <source>
        <strain evidence="3 4">UMCV2</strain>
    </source>
</reference>
<gene>
    <name evidence="3" type="ORF">CVO76_00865</name>
</gene>